<name>A0A4Y2BS61_ARAVE</name>
<dbReference type="OrthoDB" id="6515318at2759"/>
<sequence>MKSLLQKEFIIRWQTEWDNGETGSSVNNVLLKAKMTPYPWQRPEIIFVTAKTHSQHSLNDSTSETVIPVAADTWEILYTVLQAACVLPHTT</sequence>
<gene>
    <name evidence="1" type="ORF">AVEN_244770_1</name>
</gene>
<organism evidence="1 2">
    <name type="scientific">Araneus ventricosus</name>
    <name type="common">Orbweaver spider</name>
    <name type="synonym">Epeira ventricosa</name>
    <dbReference type="NCBI Taxonomy" id="182803"/>
    <lineage>
        <taxon>Eukaryota</taxon>
        <taxon>Metazoa</taxon>
        <taxon>Ecdysozoa</taxon>
        <taxon>Arthropoda</taxon>
        <taxon>Chelicerata</taxon>
        <taxon>Arachnida</taxon>
        <taxon>Araneae</taxon>
        <taxon>Araneomorphae</taxon>
        <taxon>Entelegynae</taxon>
        <taxon>Araneoidea</taxon>
        <taxon>Araneidae</taxon>
        <taxon>Araneus</taxon>
    </lineage>
</organism>
<dbReference type="EMBL" id="BGPR01000105">
    <property type="protein sequence ID" value="GBL94793.1"/>
    <property type="molecule type" value="Genomic_DNA"/>
</dbReference>
<protein>
    <submittedName>
        <fullName evidence="1">Uncharacterized protein</fullName>
    </submittedName>
</protein>
<dbReference type="Proteomes" id="UP000499080">
    <property type="component" value="Unassembled WGS sequence"/>
</dbReference>
<accession>A0A4Y2BS61</accession>
<keyword evidence="2" id="KW-1185">Reference proteome</keyword>
<evidence type="ECO:0000313" key="1">
    <source>
        <dbReference type="EMBL" id="GBL94793.1"/>
    </source>
</evidence>
<dbReference type="AlphaFoldDB" id="A0A4Y2BS61"/>
<reference evidence="1 2" key="1">
    <citation type="journal article" date="2019" name="Sci. Rep.">
        <title>Orb-weaving spider Araneus ventricosus genome elucidates the spidroin gene catalogue.</title>
        <authorList>
            <person name="Kono N."/>
            <person name="Nakamura H."/>
            <person name="Ohtoshi R."/>
            <person name="Moran D.A.P."/>
            <person name="Shinohara A."/>
            <person name="Yoshida Y."/>
            <person name="Fujiwara M."/>
            <person name="Mori M."/>
            <person name="Tomita M."/>
            <person name="Arakawa K."/>
        </authorList>
    </citation>
    <scope>NUCLEOTIDE SEQUENCE [LARGE SCALE GENOMIC DNA]</scope>
</reference>
<proteinExistence type="predicted"/>
<evidence type="ECO:0000313" key="2">
    <source>
        <dbReference type="Proteomes" id="UP000499080"/>
    </source>
</evidence>
<comment type="caution">
    <text evidence="1">The sequence shown here is derived from an EMBL/GenBank/DDBJ whole genome shotgun (WGS) entry which is preliminary data.</text>
</comment>